<reference evidence="2 3" key="1">
    <citation type="submission" date="2020-08" db="EMBL/GenBank/DDBJ databases">
        <authorList>
            <person name="Liu C."/>
            <person name="Sun Q."/>
        </authorList>
    </citation>
    <scope>NUCLEOTIDE SEQUENCE [LARGE SCALE GENOMIC DNA]</scope>
    <source>
        <strain evidence="2 3">NSJ-59</strain>
    </source>
</reference>
<protein>
    <recommendedName>
        <fullName evidence="4">Sortase</fullName>
    </recommendedName>
</protein>
<gene>
    <name evidence="2" type="ORF">H8J70_09765</name>
</gene>
<evidence type="ECO:0000256" key="1">
    <source>
        <dbReference type="SAM" id="Coils"/>
    </source>
</evidence>
<name>A0ABR6VK64_9FIRM</name>
<feature type="coiled-coil region" evidence="1">
    <location>
        <begin position="29"/>
        <end position="63"/>
    </location>
</feature>
<sequence>MPIPFILGAVAAGAGLVGAKKGYEAHQKNKQAGEMNDRAQRMLDRSKRQANRARKSANDALEALGKTKLNTMQGPLTDFVRAFEQLHHIDLDDTLTPEDLRNLKGCRESLSAMKEQSSLAGDMASGLAQGAVAGGLLALGAYGGAMTFGAASTGAAIAGLSGAAATNATLAFLGGGSLAAGGLGIAGGTAILGGIVAGPALAILGLTMDSKANENLETARSNLAYARQIREELHTVRDLCEAIENMGNLYSNLLGNLGQLLCAVVQNLQQLIRQSGTDFRRYTREEKTVVAEAMAVAKAVSTVINTPILTKNGALNEGCKRIADDAQTFLAAH</sequence>
<keyword evidence="1" id="KW-0175">Coiled coil</keyword>
<dbReference type="RefSeq" id="WP_186503992.1">
    <property type="nucleotide sequence ID" value="NZ_JACOGK010000030.1"/>
</dbReference>
<dbReference type="EMBL" id="JACOGK010000030">
    <property type="protein sequence ID" value="MBC3537538.1"/>
    <property type="molecule type" value="Genomic_DNA"/>
</dbReference>
<dbReference type="Proteomes" id="UP000606870">
    <property type="component" value="Unassembled WGS sequence"/>
</dbReference>
<keyword evidence="3" id="KW-1185">Reference proteome</keyword>
<proteinExistence type="predicted"/>
<comment type="caution">
    <text evidence="2">The sequence shown here is derived from an EMBL/GenBank/DDBJ whole genome shotgun (WGS) entry which is preliminary data.</text>
</comment>
<accession>A0ABR6VK64</accession>
<evidence type="ECO:0000313" key="2">
    <source>
        <dbReference type="EMBL" id="MBC3537538.1"/>
    </source>
</evidence>
<evidence type="ECO:0008006" key="4">
    <source>
        <dbReference type="Google" id="ProtNLM"/>
    </source>
</evidence>
<evidence type="ECO:0000313" key="3">
    <source>
        <dbReference type="Proteomes" id="UP000606870"/>
    </source>
</evidence>
<organism evidence="2 3">
    <name type="scientific">Megasphaera hominis</name>
    <dbReference type="NCBI Taxonomy" id="159836"/>
    <lineage>
        <taxon>Bacteria</taxon>
        <taxon>Bacillati</taxon>
        <taxon>Bacillota</taxon>
        <taxon>Negativicutes</taxon>
        <taxon>Veillonellales</taxon>
        <taxon>Veillonellaceae</taxon>
        <taxon>Megasphaera</taxon>
    </lineage>
</organism>